<reference evidence="3 4" key="1">
    <citation type="submission" date="2016-11" db="EMBL/GenBank/DDBJ databases">
        <title>The macronuclear genome of Stentor coeruleus: a giant cell with tiny introns.</title>
        <authorList>
            <person name="Slabodnick M."/>
            <person name="Ruby J.G."/>
            <person name="Reiff S.B."/>
            <person name="Swart E.C."/>
            <person name="Gosai S."/>
            <person name="Prabakaran S."/>
            <person name="Witkowska E."/>
            <person name="Larue G.E."/>
            <person name="Fisher S."/>
            <person name="Freeman R.M."/>
            <person name="Gunawardena J."/>
            <person name="Chu W."/>
            <person name="Stover N.A."/>
            <person name="Gregory B.D."/>
            <person name="Nowacki M."/>
            <person name="Derisi J."/>
            <person name="Roy S.W."/>
            <person name="Marshall W.F."/>
            <person name="Sood P."/>
        </authorList>
    </citation>
    <scope>NUCLEOTIDE SEQUENCE [LARGE SCALE GENOMIC DNA]</scope>
    <source>
        <strain evidence="3">WM001</strain>
    </source>
</reference>
<dbReference type="PROSITE" id="PS50222">
    <property type="entry name" value="EF_HAND_2"/>
    <property type="match status" value="2"/>
</dbReference>
<dbReference type="OrthoDB" id="312946at2759"/>
<sequence>MSAEIRRILNNEEELINISRPIFQAVDVDNSEYIDEKELYQMMCNTASEFQIANPTLEEVQTTMQSLDRNRDGKISLDEYIELVKGLLREMLKGETDAQDNGNEKKAEEQINKQLQMFEKYLEESGITMAFQLIFAEILTKKIEPNNVFTYTAMRLRQIGKEIAHLLPKNLTANISEST</sequence>
<dbReference type="AlphaFoldDB" id="A0A1R2CAR4"/>
<dbReference type="SMART" id="SM00054">
    <property type="entry name" value="EFh"/>
    <property type="match status" value="2"/>
</dbReference>
<dbReference type="InterPro" id="IPR018247">
    <property type="entry name" value="EF_Hand_1_Ca_BS"/>
</dbReference>
<keyword evidence="1" id="KW-0106">Calcium</keyword>
<comment type="caution">
    <text evidence="3">The sequence shown here is derived from an EMBL/GenBank/DDBJ whole genome shotgun (WGS) entry which is preliminary data.</text>
</comment>
<evidence type="ECO:0000313" key="4">
    <source>
        <dbReference type="Proteomes" id="UP000187209"/>
    </source>
</evidence>
<keyword evidence="4" id="KW-1185">Reference proteome</keyword>
<feature type="domain" description="EF-hand" evidence="2">
    <location>
        <begin position="22"/>
        <end position="49"/>
    </location>
</feature>
<name>A0A1R2CAR4_9CILI</name>
<protein>
    <recommendedName>
        <fullName evidence="2">EF-hand domain-containing protein</fullName>
    </recommendedName>
</protein>
<dbReference type="EMBL" id="MPUH01000216">
    <property type="protein sequence ID" value="OMJ86104.1"/>
    <property type="molecule type" value="Genomic_DNA"/>
</dbReference>
<gene>
    <name evidence="3" type="ORF">SteCoe_12462</name>
</gene>
<evidence type="ECO:0000313" key="3">
    <source>
        <dbReference type="EMBL" id="OMJ86104.1"/>
    </source>
</evidence>
<organism evidence="3 4">
    <name type="scientific">Stentor coeruleus</name>
    <dbReference type="NCBI Taxonomy" id="5963"/>
    <lineage>
        <taxon>Eukaryota</taxon>
        <taxon>Sar</taxon>
        <taxon>Alveolata</taxon>
        <taxon>Ciliophora</taxon>
        <taxon>Postciliodesmatophora</taxon>
        <taxon>Heterotrichea</taxon>
        <taxon>Heterotrichida</taxon>
        <taxon>Stentoridae</taxon>
        <taxon>Stentor</taxon>
    </lineage>
</organism>
<dbReference type="PROSITE" id="PS00018">
    <property type="entry name" value="EF_HAND_1"/>
    <property type="match status" value="1"/>
</dbReference>
<dbReference type="CDD" id="cd00051">
    <property type="entry name" value="EFh"/>
    <property type="match status" value="1"/>
</dbReference>
<accession>A0A1R2CAR4</accession>
<dbReference type="InterPro" id="IPR011992">
    <property type="entry name" value="EF-hand-dom_pair"/>
</dbReference>
<feature type="domain" description="EF-hand" evidence="2">
    <location>
        <begin position="55"/>
        <end position="90"/>
    </location>
</feature>
<dbReference type="SUPFAM" id="SSF47473">
    <property type="entry name" value="EF-hand"/>
    <property type="match status" value="1"/>
</dbReference>
<evidence type="ECO:0000259" key="2">
    <source>
        <dbReference type="PROSITE" id="PS50222"/>
    </source>
</evidence>
<evidence type="ECO:0000256" key="1">
    <source>
        <dbReference type="ARBA" id="ARBA00022837"/>
    </source>
</evidence>
<proteinExistence type="predicted"/>
<dbReference type="Gene3D" id="1.10.238.10">
    <property type="entry name" value="EF-hand"/>
    <property type="match status" value="1"/>
</dbReference>
<dbReference type="GO" id="GO:0005509">
    <property type="term" value="F:calcium ion binding"/>
    <property type="evidence" value="ECO:0007669"/>
    <property type="project" value="InterPro"/>
</dbReference>
<dbReference type="InterPro" id="IPR002048">
    <property type="entry name" value="EF_hand_dom"/>
</dbReference>
<dbReference type="Proteomes" id="UP000187209">
    <property type="component" value="Unassembled WGS sequence"/>
</dbReference>
<dbReference type="Pfam" id="PF13499">
    <property type="entry name" value="EF-hand_7"/>
    <property type="match status" value="1"/>
</dbReference>